<dbReference type="STRING" id="35570.A0A1I8NX10"/>
<dbReference type="Pfam" id="PF03188">
    <property type="entry name" value="Cytochrom_B561"/>
    <property type="match status" value="1"/>
</dbReference>
<organism evidence="14 15">
    <name type="scientific">Stomoxys calcitrans</name>
    <name type="common">Stable fly</name>
    <name type="synonym">Conops calcitrans</name>
    <dbReference type="NCBI Taxonomy" id="35570"/>
    <lineage>
        <taxon>Eukaryota</taxon>
        <taxon>Metazoa</taxon>
        <taxon>Ecdysozoa</taxon>
        <taxon>Arthropoda</taxon>
        <taxon>Hexapoda</taxon>
        <taxon>Insecta</taxon>
        <taxon>Pterygota</taxon>
        <taxon>Neoptera</taxon>
        <taxon>Endopterygota</taxon>
        <taxon>Diptera</taxon>
        <taxon>Brachycera</taxon>
        <taxon>Muscomorpha</taxon>
        <taxon>Muscoidea</taxon>
        <taxon>Muscidae</taxon>
        <taxon>Stomoxys</taxon>
    </lineage>
</organism>
<protein>
    <recommendedName>
        <fullName evidence="11">ascorbate ferrireductase (transmembrane)</fullName>
        <ecNumber evidence="11">7.2.1.3</ecNumber>
    </recommendedName>
</protein>
<dbReference type="GO" id="GO:0140575">
    <property type="term" value="F:transmembrane monodehydroascorbate reductase activity"/>
    <property type="evidence" value="ECO:0007669"/>
    <property type="project" value="InterPro"/>
</dbReference>
<gene>
    <name evidence="14" type="primary">106080452</name>
</gene>
<feature type="domain" description="Cytochrome b561" evidence="13">
    <location>
        <begin position="21"/>
        <end position="215"/>
    </location>
</feature>
<dbReference type="GO" id="GO:0140571">
    <property type="term" value="F:transmembrane ascorbate ferrireductase activity"/>
    <property type="evidence" value="ECO:0007669"/>
    <property type="project" value="UniProtKB-EC"/>
</dbReference>
<feature type="transmembrane region" description="Helical" evidence="12">
    <location>
        <begin position="194"/>
        <end position="218"/>
    </location>
</feature>
<dbReference type="PROSITE" id="PS50939">
    <property type="entry name" value="CYTOCHROME_B561"/>
    <property type="match status" value="1"/>
</dbReference>
<sequence>MKSSGAKTKQNPAIWPQIQSILNTINHVLIILIAVFVTILARSLDFKDTAIHMFLTVIGWNFLAAEALMSHYAYNPITRSLSHRNKSRFHGILQLIGGIMAIWGSLGKIFNTEGEHFTTLHGKLGLIATFSSFASVLGGTVNFFQPKFAHKVYTPAEIKFRHNLFGILGFAFAMNTVVMGYFTEFFTKHVDADVIPAFALATALVFLLTIIGPVTSLIDKMKYRKAAKQKK</sequence>
<feature type="transmembrane region" description="Helical" evidence="12">
    <location>
        <begin position="89"/>
        <end position="106"/>
    </location>
</feature>
<dbReference type="InterPro" id="IPR006593">
    <property type="entry name" value="Cyt_b561/ferric_Rdtase_TM"/>
</dbReference>
<dbReference type="PANTHER" id="PTHR15422">
    <property type="entry name" value="OS05G0565100 PROTEIN"/>
    <property type="match status" value="1"/>
</dbReference>
<evidence type="ECO:0000259" key="13">
    <source>
        <dbReference type="PROSITE" id="PS50939"/>
    </source>
</evidence>
<feature type="transmembrane region" description="Helical" evidence="12">
    <location>
        <begin position="164"/>
        <end position="182"/>
    </location>
</feature>
<dbReference type="VEuPathDB" id="VectorBase:SCAU002784"/>
<dbReference type="Proteomes" id="UP000095300">
    <property type="component" value="Unassembled WGS sequence"/>
</dbReference>
<dbReference type="AlphaFoldDB" id="A0A1I8NX10"/>
<evidence type="ECO:0000256" key="1">
    <source>
        <dbReference type="ARBA" id="ARBA00001970"/>
    </source>
</evidence>
<keyword evidence="15" id="KW-1185">Reference proteome</keyword>
<dbReference type="PANTHER" id="PTHR15422:SF43">
    <property type="entry name" value="ASCORBATE FERRIREDUCTASE (TRANSMEMBRANE)"/>
    <property type="match status" value="1"/>
</dbReference>
<accession>A0A1I8NX10</accession>
<keyword evidence="9" id="KW-0408">Iron</keyword>
<evidence type="ECO:0000256" key="7">
    <source>
        <dbReference type="ARBA" id="ARBA00022982"/>
    </source>
</evidence>
<feature type="transmembrane region" description="Helical" evidence="12">
    <location>
        <begin position="126"/>
        <end position="144"/>
    </location>
</feature>
<name>A0A1I8NX10_STOCA</name>
<keyword evidence="6" id="KW-0479">Metal-binding</keyword>
<dbReference type="Gene3D" id="1.20.120.1770">
    <property type="match status" value="1"/>
</dbReference>
<comment type="cofactor">
    <cofactor evidence="1">
        <name>heme b</name>
        <dbReference type="ChEBI" id="CHEBI:60344"/>
    </cofactor>
</comment>
<dbReference type="EC" id="7.2.1.3" evidence="11"/>
<feature type="transmembrane region" description="Helical" evidence="12">
    <location>
        <begin position="21"/>
        <end position="44"/>
    </location>
</feature>
<comment type="subcellular location">
    <subcellularLocation>
        <location evidence="2">Membrane</location>
        <topology evidence="2">Multi-pass membrane protein</topology>
    </subcellularLocation>
</comment>
<evidence type="ECO:0000256" key="12">
    <source>
        <dbReference type="SAM" id="Phobius"/>
    </source>
</evidence>
<keyword evidence="10 12" id="KW-0472">Membrane</keyword>
<keyword evidence="4" id="KW-0349">Heme</keyword>
<evidence type="ECO:0000256" key="4">
    <source>
        <dbReference type="ARBA" id="ARBA00022617"/>
    </source>
</evidence>
<evidence type="ECO:0000256" key="11">
    <source>
        <dbReference type="ARBA" id="ARBA00024225"/>
    </source>
</evidence>
<keyword evidence="3" id="KW-0813">Transport</keyword>
<evidence type="ECO:0000256" key="10">
    <source>
        <dbReference type="ARBA" id="ARBA00023136"/>
    </source>
</evidence>
<dbReference type="GO" id="GO:0046872">
    <property type="term" value="F:metal ion binding"/>
    <property type="evidence" value="ECO:0007669"/>
    <property type="project" value="UniProtKB-KW"/>
</dbReference>
<dbReference type="InterPro" id="IPR045150">
    <property type="entry name" value="CYB561D1/2"/>
</dbReference>
<evidence type="ECO:0000256" key="6">
    <source>
        <dbReference type="ARBA" id="ARBA00022723"/>
    </source>
</evidence>
<evidence type="ECO:0000256" key="3">
    <source>
        <dbReference type="ARBA" id="ARBA00022448"/>
    </source>
</evidence>
<evidence type="ECO:0000313" key="14">
    <source>
        <dbReference type="EnsemblMetazoa" id="SCAU002784-PA"/>
    </source>
</evidence>
<evidence type="ECO:0000256" key="8">
    <source>
        <dbReference type="ARBA" id="ARBA00022989"/>
    </source>
</evidence>
<dbReference type="SMART" id="SM00665">
    <property type="entry name" value="B561"/>
    <property type="match status" value="1"/>
</dbReference>
<evidence type="ECO:0000256" key="9">
    <source>
        <dbReference type="ARBA" id="ARBA00023004"/>
    </source>
</evidence>
<dbReference type="KEGG" id="scac:106080452"/>
<feature type="transmembrane region" description="Helical" evidence="12">
    <location>
        <begin position="50"/>
        <end position="68"/>
    </location>
</feature>
<evidence type="ECO:0000313" key="15">
    <source>
        <dbReference type="Proteomes" id="UP000095300"/>
    </source>
</evidence>
<keyword evidence="5 12" id="KW-0812">Transmembrane</keyword>
<dbReference type="EnsemblMetazoa" id="SCAU002784-RA">
    <property type="protein sequence ID" value="SCAU002784-PA"/>
    <property type="gene ID" value="SCAU002784"/>
</dbReference>
<evidence type="ECO:0000256" key="5">
    <source>
        <dbReference type="ARBA" id="ARBA00022692"/>
    </source>
</evidence>
<dbReference type="OrthoDB" id="432881at2759"/>
<reference evidence="14" key="1">
    <citation type="submission" date="2020-05" db="UniProtKB">
        <authorList>
            <consortium name="EnsemblMetazoa"/>
        </authorList>
    </citation>
    <scope>IDENTIFICATION</scope>
    <source>
        <strain evidence="14">USDA</strain>
    </source>
</reference>
<dbReference type="GO" id="GO:0016020">
    <property type="term" value="C:membrane"/>
    <property type="evidence" value="ECO:0007669"/>
    <property type="project" value="UniProtKB-SubCell"/>
</dbReference>
<evidence type="ECO:0000256" key="2">
    <source>
        <dbReference type="ARBA" id="ARBA00004141"/>
    </source>
</evidence>
<keyword evidence="7" id="KW-0249">Electron transport</keyword>
<keyword evidence="8 12" id="KW-1133">Transmembrane helix</keyword>
<proteinExistence type="predicted"/>